<evidence type="ECO:0000256" key="3">
    <source>
        <dbReference type="ARBA" id="ARBA00022475"/>
    </source>
</evidence>
<protein>
    <submittedName>
        <fullName evidence="9">EmrB/QacA subfamily drug resistance transporter</fullName>
    </submittedName>
</protein>
<feature type="transmembrane region" description="Helical" evidence="7">
    <location>
        <begin position="114"/>
        <end position="131"/>
    </location>
</feature>
<evidence type="ECO:0000259" key="8">
    <source>
        <dbReference type="PROSITE" id="PS50850"/>
    </source>
</evidence>
<evidence type="ECO:0000256" key="4">
    <source>
        <dbReference type="ARBA" id="ARBA00022692"/>
    </source>
</evidence>
<accession>A0A7Z0D2J6</accession>
<dbReference type="PANTHER" id="PTHR42718:SF46">
    <property type="entry name" value="BLR6921 PROTEIN"/>
    <property type="match status" value="1"/>
</dbReference>
<keyword evidence="5 7" id="KW-1133">Transmembrane helix</keyword>
<dbReference type="EMBL" id="JACBZP010000001">
    <property type="protein sequence ID" value="NYI67697.1"/>
    <property type="molecule type" value="Genomic_DNA"/>
</dbReference>
<dbReference type="Proteomes" id="UP000539111">
    <property type="component" value="Unassembled WGS sequence"/>
</dbReference>
<keyword evidence="10" id="KW-1185">Reference proteome</keyword>
<evidence type="ECO:0000313" key="10">
    <source>
        <dbReference type="Proteomes" id="UP000539111"/>
    </source>
</evidence>
<dbReference type="InterPro" id="IPR011701">
    <property type="entry name" value="MFS"/>
</dbReference>
<gene>
    <name evidence="9" type="ORF">BJY26_002003</name>
</gene>
<organism evidence="9 10">
    <name type="scientific">Spelaeicoccus albus</name>
    <dbReference type="NCBI Taxonomy" id="1280376"/>
    <lineage>
        <taxon>Bacteria</taxon>
        <taxon>Bacillati</taxon>
        <taxon>Actinomycetota</taxon>
        <taxon>Actinomycetes</taxon>
        <taxon>Micrococcales</taxon>
        <taxon>Brevibacteriaceae</taxon>
        <taxon>Spelaeicoccus</taxon>
    </lineage>
</organism>
<dbReference type="NCBIfam" id="TIGR00711">
    <property type="entry name" value="efflux_EmrB"/>
    <property type="match status" value="1"/>
</dbReference>
<keyword evidence="4 7" id="KW-0812">Transmembrane</keyword>
<feature type="transmembrane region" description="Helical" evidence="7">
    <location>
        <begin position="24"/>
        <end position="46"/>
    </location>
</feature>
<evidence type="ECO:0000256" key="1">
    <source>
        <dbReference type="ARBA" id="ARBA00004651"/>
    </source>
</evidence>
<evidence type="ECO:0000313" key="9">
    <source>
        <dbReference type="EMBL" id="NYI67697.1"/>
    </source>
</evidence>
<feature type="transmembrane region" description="Helical" evidence="7">
    <location>
        <begin position="374"/>
        <end position="400"/>
    </location>
</feature>
<dbReference type="GO" id="GO:0005886">
    <property type="term" value="C:plasma membrane"/>
    <property type="evidence" value="ECO:0007669"/>
    <property type="project" value="UniProtKB-SubCell"/>
</dbReference>
<evidence type="ECO:0000256" key="6">
    <source>
        <dbReference type="ARBA" id="ARBA00023136"/>
    </source>
</evidence>
<proteinExistence type="predicted"/>
<feature type="transmembrane region" description="Helical" evidence="7">
    <location>
        <begin position="421"/>
        <end position="443"/>
    </location>
</feature>
<reference evidence="9 10" key="1">
    <citation type="submission" date="2020-07" db="EMBL/GenBank/DDBJ databases">
        <title>Sequencing the genomes of 1000 actinobacteria strains.</title>
        <authorList>
            <person name="Klenk H.-P."/>
        </authorList>
    </citation>
    <scope>NUCLEOTIDE SEQUENCE [LARGE SCALE GENOMIC DNA]</scope>
    <source>
        <strain evidence="9 10">DSM 26341</strain>
    </source>
</reference>
<feature type="transmembrane region" description="Helical" evidence="7">
    <location>
        <begin position="247"/>
        <end position="266"/>
    </location>
</feature>
<feature type="transmembrane region" description="Helical" evidence="7">
    <location>
        <begin position="58"/>
        <end position="77"/>
    </location>
</feature>
<evidence type="ECO:0000256" key="7">
    <source>
        <dbReference type="SAM" id="Phobius"/>
    </source>
</evidence>
<feature type="transmembrane region" description="Helical" evidence="7">
    <location>
        <begin position="89"/>
        <end position="108"/>
    </location>
</feature>
<feature type="domain" description="Major facilitator superfamily (MFS) profile" evidence="8">
    <location>
        <begin position="23"/>
        <end position="472"/>
    </location>
</feature>
<comment type="subcellular location">
    <subcellularLocation>
        <location evidence="1">Cell membrane</location>
        <topology evidence="1">Multi-pass membrane protein</topology>
    </subcellularLocation>
</comment>
<dbReference type="InterPro" id="IPR020846">
    <property type="entry name" value="MFS_dom"/>
</dbReference>
<feature type="transmembrane region" description="Helical" evidence="7">
    <location>
        <begin position="287"/>
        <end position="305"/>
    </location>
</feature>
<dbReference type="Pfam" id="PF07690">
    <property type="entry name" value="MFS_1"/>
    <property type="match status" value="1"/>
</dbReference>
<comment type="caution">
    <text evidence="9">The sequence shown here is derived from an EMBL/GenBank/DDBJ whole genome shotgun (WGS) entry which is preliminary data.</text>
</comment>
<dbReference type="SUPFAM" id="SSF103473">
    <property type="entry name" value="MFS general substrate transporter"/>
    <property type="match status" value="1"/>
</dbReference>
<dbReference type="PANTHER" id="PTHR42718">
    <property type="entry name" value="MAJOR FACILITATOR SUPERFAMILY MULTIDRUG TRANSPORTER MFSC"/>
    <property type="match status" value="1"/>
</dbReference>
<dbReference type="Gene3D" id="1.20.1250.20">
    <property type="entry name" value="MFS general substrate transporter like domains"/>
    <property type="match status" value="2"/>
</dbReference>
<feature type="transmembrane region" description="Helical" evidence="7">
    <location>
        <begin position="182"/>
        <end position="200"/>
    </location>
</feature>
<evidence type="ECO:0000256" key="5">
    <source>
        <dbReference type="ARBA" id="ARBA00022989"/>
    </source>
</evidence>
<keyword evidence="6 7" id="KW-0472">Membrane</keyword>
<dbReference type="RefSeq" id="WP_179427848.1">
    <property type="nucleotide sequence ID" value="NZ_JACBZP010000001.1"/>
</dbReference>
<evidence type="ECO:0000256" key="2">
    <source>
        <dbReference type="ARBA" id="ARBA00022448"/>
    </source>
</evidence>
<keyword evidence="3" id="KW-1003">Cell membrane</keyword>
<feature type="transmembrane region" description="Helical" evidence="7">
    <location>
        <begin position="212"/>
        <end position="235"/>
    </location>
</feature>
<feature type="transmembrane region" description="Helical" evidence="7">
    <location>
        <begin position="317"/>
        <end position="337"/>
    </location>
</feature>
<dbReference type="GO" id="GO:0022857">
    <property type="term" value="F:transmembrane transporter activity"/>
    <property type="evidence" value="ECO:0007669"/>
    <property type="project" value="InterPro"/>
</dbReference>
<dbReference type="InterPro" id="IPR036259">
    <property type="entry name" value="MFS_trans_sf"/>
</dbReference>
<feature type="transmembrane region" description="Helical" evidence="7">
    <location>
        <begin position="151"/>
        <end position="176"/>
    </location>
</feature>
<feature type="transmembrane region" description="Helical" evidence="7">
    <location>
        <begin position="349"/>
        <end position="368"/>
    </location>
</feature>
<keyword evidence="2" id="KW-0813">Transport</keyword>
<dbReference type="InterPro" id="IPR004638">
    <property type="entry name" value="EmrB-like"/>
</dbReference>
<sequence length="480" mass="49755">MNSDTDVVGEASGDKLPASARNALMALVIGGIAAILDSTIVTIAIHRLSVALNSPTATIQWVTTAYLLALSVAIPLSGWAQAHFGGKRAWMLALLVFVVFSAACAGAWSDTSLIMFRVFQGFGAGLIMPLMQTMAMQAVGNASSKVMSKAVAAIGVAAAVGPIVGPVLGGVVLNWLNWRWMFLINVPLVAVGLVLAYKFLAADTPVRGRAVARLDVIGLIFLAPALAGILLGLSNVASDGGAGGADVLIPLLGGLAFLAAFVAWGLRQRERALVDITLLRLRSLSTASAILFTAGATLYAGMFLLPLYFQDLRGDSVLVAALLLIPQGVGALLSRVVAAKLTPRVGARLVTIAAFAVATAGTVPFALADANTNVWWLCVVLFVRGFGVGAILIPPMMTAYADVSREQMPHATMTTRITQQVGASFAVAIVAVVLQKLVAGGATSGFQGAFWWTVGISLVALIPALALRRETLKEGATTKG</sequence>
<dbReference type="AlphaFoldDB" id="A0A7Z0D2J6"/>
<feature type="transmembrane region" description="Helical" evidence="7">
    <location>
        <begin position="449"/>
        <end position="467"/>
    </location>
</feature>
<name>A0A7Z0D2J6_9MICO</name>
<dbReference type="PROSITE" id="PS50850">
    <property type="entry name" value="MFS"/>
    <property type="match status" value="1"/>
</dbReference>